<evidence type="ECO:0000313" key="2">
    <source>
        <dbReference type="EMBL" id="KAI5334861.1"/>
    </source>
</evidence>
<dbReference type="GO" id="GO:0003676">
    <property type="term" value="F:nucleic acid binding"/>
    <property type="evidence" value="ECO:0007669"/>
    <property type="project" value="InterPro"/>
</dbReference>
<feature type="coiled-coil region" evidence="1">
    <location>
        <begin position="177"/>
        <end position="204"/>
    </location>
</feature>
<comment type="caution">
    <text evidence="2">The sequence shown here is derived from an EMBL/GenBank/DDBJ whole genome shotgun (WGS) entry which is preliminary data.</text>
</comment>
<accession>A0AAD4W3C3</accession>
<dbReference type="EMBL" id="JAJFAZ020000004">
    <property type="protein sequence ID" value="KAI5334861.1"/>
    <property type="molecule type" value="Genomic_DNA"/>
</dbReference>
<dbReference type="AlphaFoldDB" id="A0AAD4W3C3"/>
<keyword evidence="1" id="KW-0175">Coiled coil</keyword>
<evidence type="ECO:0000256" key="1">
    <source>
        <dbReference type="SAM" id="Coils"/>
    </source>
</evidence>
<dbReference type="InterPro" id="IPR036397">
    <property type="entry name" value="RNaseH_sf"/>
</dbReference>
<organism evidence="2 3">
    <name type="scientific">Prunus dulcis</name>
    <name type="common">Almond</name>
    <name type="synonym">Amygdalus dulcis</name>
    <dbReference type="NCBI Taxonomy" id="3755"/>
    <lineage>
        <taxon>Eukaryota</taxon>
        <taxon>Viridiplantae</taxon>
        <taxon>Streptophyta</taxon>
        <taxon>Embryophyta</taxon>
        <taxon>Tracheophyta</taxon>
        <taxon>Spermatophyta</taxon>
        <taxon>Magnoliopsida</taxon>
        <taxon>eudicotyledons</taxon>
        <taxon>Gunneridae</taxon>
        <taxon>Pentapetalae</taxon>
        <taxon>rosids</taxon>
        <taxon>fabids</taxon>
        <taxon>Rosales</taxon>
        <taxon>Rosaceae</taxon>
        <taxon>Amygdaloideae</taxon>
        <taxon>Amygdaleae</taxon>
        <taxon>Prunus</taxon>
    </lineage>
</organism>
<name>A0AAD4W3C3_PRUDU</name>
<dbReference type="SUPFAM" id="SSF53098">
    <property type="entry name" value="Ribonuclease H-like"/>
    <property type="match status" value="2"/>
</dbReference>
<evidence type="ECO:0008006" key="4">
    <source>
        <dbReference type="Google" id="ProtNLM"/>
    </source>
</evidence>
<dbReference type="InterPro" id="IPR012337">
    <property type="entry name" value="RNaseH-like_sf"/>
</dbReference>
<dbReference type="Proteomes" id="UP001054821">
    <property type="component" value="Chromosome 4"/>
</dbReference>
<gene>
    <name evidence="2" type="ORF">L3X38_024994</name>
</gene>
<dbReference type="PANTHER" id="PTHR48475:SF2">
    <property type="entry name" value="RIBONUCLEASE H"/>
    <property type="match status" value="1"/>
</dbReference>
<dbReference type="Gene3D" id="3.30.420.10">
    <property type="entry name" value="Ribonuclease H-like superfamily/Ribonuclease H"/>
    <property type="match status" value="1"/>
</dbReference>
<proteinExistence type="predicted"/>
<sequence length="208" mass="23179">MVKRPEESSRVDKTSSANLDKPKDMWQLYIDGASNHKGAGAGIVIITQDGTLLEQATTLGFLASNNEAEYEALLTWPFIGQHITAFFAKYGIKQHQSTHKYLQGNGQAEAFNKIVLDCLEKRLEGTKGKWVDELPGVLWAYRTAKRISTGETPFSLAYGTEAIIVPHITIPSISIEVGNLNQKFEQIKVNLDLLEEEIEKVIVQVVTY</sequence>
<evidence type="ECO:0000313" key="3">
    <source>
        <dbReference type="Proteomes" id="UP001054821"/>
    </source>
</evidence>
<reference evidence="2 3" key="1">
    <citation type="journal article" date="2022" name="G3 (Bethesda)">
        <title>Whole-genome sequence and methylome profiling of the almond [Prunus dulcis (Mill.) D.A. Webb] cultivar 'Nonpareil'.</title>
        <authorList>
            <person name="D'Amico-Willman K.M."/>
            <person name="Ouma W.Z."/>
            <person name="Meulia T."/>
            <person name="Sideli G.M."/>
            <person name="Gradziel T.M."/>
            <person name="Fresnedo-Ramirez J."/>
        </authorList>
    </citation>
    <scope>NUCLEOTIDE SEQUENCE [LARGE SCALE GENOMIC DNA]</scope>
    <source>
        <strain evidence="2">Clone GOH B32 T37-40</strain>
    </source>
</reference>
<protein>
    <recommendedName>
        <fullName evidence="4">RNase H type-1 domain-containing protein</fullName>
    </recommendedName>
</protein>
<keyword evidence="3" id="KW-1185">Reference proteome</keyword>
<dbReference type="PANTHER" id="PTHR48475">
    <property type="entry name" value="RIBONUCLEASE H"/>
    <property type="match status" value="1"/>
</dbReference>